<organism evidence="2 3">
    <name type="scientific">Streptomyces montanus</name>
    <dbReference type="NCBI Taxonomy" id="2580423"/>
    <lineage>
        <taxon>Bacteria</taxon>
        <taxon>Bacillati</taxon>
        <taxon>Actinomycetota</taxon>
        <taxon>Actinomycetes</taxon>
        <taxon>Kitasatosporales</taxon>
        <taxon>Streptomycetaceae</taxon>
        <taxon>Streptomyces</taxon>
    </lineage>
</organism>
<proteinExistence type="predicted"/>
<dbReference type="InterPro" id="IPR036291">
    <property type="entry name" value="NAD(P)-bd_dom_sf"/>
</dbReference>
<dbReference type="RefSeq" id="WP_138045687.1">
    <property type="nucleotide sequence ID" value="NZ_VBZC01000014.1"/>
</dbReference>
<sequence length="76" mass="7818">MRIGTLGTGNVGRALAAGWSAAGHDVLLGSRQPKDRTDLGGIATARGQEHFALLVMGIAGGPSTHTFNIHVVERNG</sequence>
<dbReference type="Gene3D" id="3.40.50.720">
    <property type="entry name" value="NAD(P)-binding Rossmann-like Domain"/>
    <property type="match status" value="1"/>
</dbReference>
<evidence type="ECO:0000259" key="1">
    <source>
        <dbReference type="Pfam" id="PF03807"/>
    </source>
</evidence>
<dbReference type="Pfam" id="PF03807">
    <property type="entry name" value="F420_oxidored"/>
    <property type="match status" value="1"/>
</dbReference>
<dbReference type="Proteomes" id="UP000305906">
    <property type="component" value="Unassembled WGS sequence"/>
</dbReference>
<evidence type="ECO:0000313" key="3">
    <source>
        <dbReference type="Proteomes" id="UP000305906"/>
    </source>
</evidence>
<protein>
    <recommendedName>
        <fullName evidence="1">Pyrroline-5-carboxylate reductase catalytic N-terminal domain-containing protein</fullName>
    </recommendedName>
</protein>
<reference evidence="2 3" key="1">
    <citation type="submission" date="2019-05" db="EMBL/GenBank/DDBJ databases">
        <title>Streptomyces sp. NEAU-C151, a novel actinomycete isolated from soil.</title>
        <authorList>
            <person name="Han L."/>
            <person name="Jiang H."/>
        </authorList>
    </citation>
    <scope>NUCLEOTIDE SEQUENCE [LARGE SCALE GENOMIC DNA]</scope>
    <source>
        <strain evidence="2 3">NEAU-C151</strain>
    </source>
</reference>
<name>A0A5R9FNE3_9ACTN</name>
<feature type="domain" description="Pyrroline-5-carboxylate reductase catalytic N-terminal" evidence="1">
    <location>
        <begin position="2"/>
        <end position="39"/>
    </location>
</feature>
<gene>
    <name evidence="2" type="ORF">FE633_15360</name>
</gene>
<dbReference type="SUPFAM" id="SSF51735">
    <property type="entry name" value="NAD(P)-binding Rossmann-fold domains"/>
    <property type="match status" value="1"/>
</dbReference>
<evidence type="ECO:0000313" key="2">
    <source>
        <dbReference type="EMBL" id="TLS45437.1"/>
    </source>
</evidence>
<keyword evidence="3" id="KW-1185">Reference proteome</keyword>
<comment type="caution">
    <text evidence="2">The sequence shown here is derived from an EMBL/GenBank/DDBJ whole genome shotgun (WGS) entry which is preliminary data.</text>
</comment>
<accession>A0A5R9FNE3</accession>
<dbReference type="InterPro" id="IPR028939">
    <property type="entry name" value="P5C_Rdtase_cat_N"/>
</dbReference>
<dbReference type="EMBL" id="VBZC01000014">
    <property type="protein sequence ID" value="TLS45437.1"/>
    <property type="molecule type" value="Genomic_DNA"/>
</dbReference>
<dbReference type="AlphaFoldDB" id="A0A5R9FNE3"/>